<proteinExistence type="predicted"/>
<dbReference type="HOGENOM" id="CLU_1520829_0_0_1"/>
<keyword evidence="3" id="KW-1185">Reference proteome</keyword>
<sequence>MCSSDDGRYLFLCDTGHHKIKFAALPGSSGLISAAEIVAGVEIFTFAGDGKKAWRDGPVLDCSFNSPTAVWQCADGTIVVADTGNHCIRQIVRTGKGNLVVRTIAGGYASYQIPGQERMPENMDVNEFQHLNKRNAGFRDGRLMGNYPGTLKRFVALSKADTLTGAVKARHLANRWA</sequence>
<evidence type="ECO:0008006" key="4">
    <source>
        <dbReference type="Google" id="ProtNLM"/>
    </source>
</evidence>
<dbReference type="InterPro" id="IPR001258">
    <property type="entry name" value="NHL_repeat"/>
</dbReference>
<dbReference type="VEuPathDB" id="FungiDB:PYU1_G000622"/>
<organism evidence="2 3">
    <name type="scientific">Globisporangium ultimum (strain ATCC 200006 / CBS 805.95 / DAOM BR144)</name>
    <name type="common">Pythium ultimum</name>
    <dbReference type="NCBI Taxonomy" id="431595"/>
    <lineage>
        <taxon>Eukaryota</taxon>
        <taxon>Sar</taxon>
        <taxon>Stramenopiles</taxon>
        <taxon>Oomycota</taxon>
        <taxon>Peronosporomycetes</taxon>
        <taxon>Pythiales</taxon>
        <taxon>Pythiaceae</taxon>
        <taxon>Globisporangium</taxon>
    </lineage>
</organism>
<accession>K3W6N1</accession>
<reference evidence="3" key="1">
    <citation type="journal article" date="2010" name="Genome Biol.">
        <title>Genome sequence of the necrotrophic plant pathogen Pythium ultimum reveals original pathogenicity mechanisms and effector repertoire.</title>
        <authorList>
            <person name="Levesque C.A."/>
            <person name="Brouwer H."/>
            <person name="Cano L."/>
            <person name="Hamilton J.P."/>
            <person name="Holt C."/>
            <person name="Huitema E."/>
            <person name="Raffaele S."/>
            <person name="Robideau G.P."/>
            <person name="Thines M."/>
            <person name="Win J."/>
            <person name="Zerillo M.M."/>
            <person name="Beakes G.W."/>
            <person name="Boore J.L."/>
            <person name="Busam D."/>
            <person name="Dumas B."/>
            <person name="Ferriera S."/>
            <person name="Fuerstenberg S.I."/>
            <person name="Gachon C.M."/>
            <person name="Gaulin E."/>
            <person name="Govers F."/>
            <person name="Grenville-Briggs L."/>
            <person name="Horner N."/>
            <person name="Hostetler J."/>
            <person name="Jiang R.H."/>
            <person name="Johnson J."/>
            <person name="Krajaejun T."/>
            <person name="Lin H."/>
            <person name="Meijer H.J."/>
            <person name="Moore B."/>
            <person name="Morris P."/>
            <person name="Phuntmart V."/>
            <person name="Puiu D."/>
            <person name="Shetty J."/>
            <person name="Stajich J.E."/>
            <person name="Tripathy S."/>
            <person name="Wawra S."/>
            <person name="van West P."/>
            <person name="Whitty B.R."/>
            <person name="Coutinho P.M."/>
            <person name="Henrissat B."/>
            <person name="Martin F."/>
            <person name="Thomas P.D."/>
            <person name="Tyler B.M."/>
            <person name="De Vries R.P."/>
            <person name="Kamoun S."/>
            <person name="Yandell M."/>
            <person name="Tisserat N."/>
            <person name="Buell C.R."/>
        </authorList>
    </citation>
    <scope>NUCLEOTIDE SEQUENCE</scope>
    <source>
        <strain evidence="3">DAOM:BR144</strain>
    </source>
</reference>
<reference evidence="3" key="2">
    <citation type="submission" date="2010-04" db="EMBL/GenBank/DDBJ databases">
        <authorList>
            <person name="Buell R."/>
            <person name="Hamilton J."/>
            <person name="Hostetler J."/>
        </authorList>
    </citation>
    <scope>NUCLEOTIDE SEQUENCE [LARGE SCALE GENOMIC DNA]</scope>
    <source>
        <strain evidence="3">DAOM:BR144</strain>
    </source>
</reference>
<dbReference type="PANTHER" id="PTHR46388:SF2">
    <property type="entry name" value="NHL REPEAT-CONTAINING PROTEIN 2"/>
    <property type="match status" value="1"/>
</dbReference>
<dbReference type="Proteomes" id="UP000019132">
    <property type="component" value="Unassembled WGS sequence"/>
</dbReference>
<protein>
    <recommendedName>
        <fullName evidence="4">SMP-30/Gluconolactonase/LRE-like region domain-containing protein</fullName>
    </recommendedName>
</protein>
<dbReference type="Pfam" id="PF01436">
    <property type="entry name" value="NHL"/>
    <property type="match status" value="1"/>
</dbReference>
<dbReference type="AlphaFoldDB" id="K3W6N1"/>
<dbReference type="SUPFAM" id="SSF63829">
    <property type="entry name" value="Calcium-dependent phosphotriesterase"/>
    <property type="match status" value="1"/>
</dbReference>
<keyword evidence="1" id="KW-0677">Repeat</keyword>
<dbReference type="EnsemblProtists" id="PYU1_T000622">
    <property type="protein sequence ID" value="PYU1_T000622"/>
    <property type="gene ID" value="PYU1_G000622"/>
</dbReference>
<dbReference type="InterPro" id="IPR011042">
    <property type="entry name" value="6-blade_b-propeller_TolB-like"/>
</dbReference>
<name>K3W6N1_GLOUD</name>
<evidence type="ECO:0000313" key="2">
    <source>
        <dbReference type="EnsemblProtists" id="PYU1_T000622"/>
    </source>
</evidence>
<dbReference type="PANTHER" id="PTHR46388">
    <property type="entry name" value="NHL REPEAT-CONTAINING PROTEIN 2"/>
    <property type="match status" value="1"/>
</dbReference>
<dbReference type="EMBL" id="GL376620">
    <property type="status" value="NOT_ANNOTATED_CDS"/>
    <property type="molecule type" value="Genomic_DNA"/>
</dbReference>
<evidence type="ECO:0000313" key="3">
    <source>
        <dbReference type="Proteomes" id="UP000019132"/>
    </source>
</evidence>
<evidence type="ECO:0000256" key="1">
    <source>
        <dbReference type="ARBA" id="ARBA00022737"/>
    </source>
</evidence>
<dbReference type="InParanoid" id="K3W6N1"/>
<reference evidence="2" key="3">
    <citation type="submission" date="2015-02" db="UniProtKB">
        <authorList>
            <consortium name="EnsemblProtists"/>
        </authorList>
    </citation>
    <scope>IDENTIFICATION</scope>
    <source>
        <strain evidence="2">DAOM BR144</strain>
    </source>
</reference>
<dbReference type="Gene3D" id="2.120.10.30">
    <property type="entry name" value="TolB, C-terminal domain"/>
    <property type="match status" value="1"/>
</dbReference>